<protein>
    <submittedName>
        <fullName evidence="1">Uncharacterized protein</fullName>
    </submittedName>
</protein>
<dbReference type="AlphaFoldDB" id="A0AAW0UFG5"/>
<proteinExistence type="predicted"/>
<reference evidence="1 2" key="1">
    <citation type="submission" date="2023-03" db="EMBL/GenBank/DDBJ databases">
        <title>High-quality genome of Scylla paramamosain provides insights in environmental adaptation.</title>
        <authorList>
            <person name="Zhang L."/>
        </authorList>
    </citation>
    <scope>NUCLEOTIDE SEQUENCE [LARGE SCALE GENOMIC DNA]</scope>
    <source>
        <strain evidence="1">LZ_2023a</strain>
        <tissue evidence="1">Muscle</tissue>
    </source>
</reference>
<comment type="caution">
    <text evidence="1">The sequence shown here is derived from an EMBL/GenBank/DDBJ whole genome shotgun (WGS) entry which is preliminary data.</text>
</comment>
<organism evidence="1 2">
    <name type="scientific">Scylla paramamosain</name>
    <name type="common">Mud crab</name>
    <dbReference type="NCBI Taxonomy" id="85552"/>
    <lineage>
        <taxon>Eukaryota</taxon>
        <taxon>Metazoa</taxon>
        <taxon>Ecdysozoa</taxon>
        <taxon>Arthropoda</taxon>
        <taxon>Crustacea</taxon>
        <taxon>Multicrustacea</taxon>
        <taxon>Malacostraca</taxon>
        <taxon>Eumalacostraca</taxon>
        <taxon>Eucarida</taxon>
        <taxon>Decapoda</taxon>
        <taxon>Pleocyemata</taxon>
        <taxon>Brachyura</taxon>
        <taxon>Eubrachyura</taxon>
        <taxon>Portunoidea</taxon>
        <taxon>Portunidae</taxon>
        <taxon>Portuninae</taxon>
        <taxon>Scylla</taxon>
    </lineage>
</organism>
<keyword evidence="2" id="KW-1185">Reference proteome</keyword>
<dbReference type="Proteomes" id="UP001487740">
    <property type="component" value="Unassembled WGS sequence"/>
</dbReference>
<evidence type="ECO:0000313" key="2">
    <source>
        <dbReference type="Proteomes" id="UP001487740"/>
    </source>
</evidence>
<name>A0AAW0UFG5_SCYPA</name>
<accession>A0AAW0UFG5</accession>
<sequence length="104" mass="11846">MRAGKTMYQTPWTASLALTTNYTLLFHDLHRDNFVFWRVSDCTQGIGDFVVVLLCIALSNHLSTLGVGMITPSPNPPKWQQATRGHPRKVLQFTFDFLISQLQH</sequence>
<gene>
    <name evidence="1" type="ORF">O3P69_004175</name>
</gene>
<evidence type="ECO:0000313" key="1">
    <source>
        <dbReference type="EMBL" id="KAK8398893.1"/>
    </source>
</evidence>
<dbReference type="EMBL" id="JARAKH010000012">
    <property type="protein sequence ID" value="KAK8398893.1"/>
    <property type="molecule type" value="Genomic_DNA"/>
</dbReference>